<accession>A0ABT5X3V8</accession>
<evidence type="ECO:0000256" key="2">
    <source>
        <dbReference type="ARBA" id="ARBA00012438"/>
    </source>
</evidence>
<dbReference type="SUPFAM" id="SSF55874">
    <property type="entry name" value="ATPase domain of HSP90 chaperone/DNA topoisomerase II/histidine kinase"/>
    <property type="match status" value="1"/>
</dbReference>
<dbReference type="PROSITE" id="PS50109">
    <property type="entry name" value="HIS_KIN"/>
    <property type="match status" value="1"/>
</dbReference>
<evidence type="ECO:0000313" key="10">
    <source>
        <dbReference type="Proteomes" id="UP001147148"/>
    </source>
</evidence>
<dbReference type="EC" id="2.7.13.3" evidence="2"/>
<dbReference type="InterPro" id="IPR036890">
    <property type="entry name" value="HATPase_C_sf"/>
</dbReference>
<dbReference type="InterPro" id="IPR050736">
    <property type="entry name" value="Sensor_HK_Regulatory"/>
</dbReference>
<evidence type="ECO:0000256" key="3">
    <source>
        <dbReference type="ARBA" id="ARBA00022553"/>
    </source>
</evidence>
<dbReference type="GO" id="GO:0016301">
    <property type="term" value="F:kinase activity"/>
    <property type="evidence" value="ECO:0007669"/>
    <property type="project" value="UniProtKB-KW"/>
</dbReference>
<dbReference type="SUPFAM" id="SSF47384">
    <property type="entry name" value="Homodimeric domain of signal transducing histidine kinase"/>
    <property type="match status" value="1"/>
</dbReference>
<dbReference type="Gene3D" id="3.30.565.10">
    <property type="entry name" value="Histidine kinase-like ATPase, C-terminal domain"/>
    <property type="match status" value="1"/>
</dbReference>
<reference evidence="9" key="1">
    <citation type="submission" date="2022-10" db="EMBL/GenBank/DDBJ databases">
        <title>Vagococcus sp. isolated from poultry meat.</title>
        <authorList>
            <person name="Johansson P."/>
            <person name="Bjorkroth J."/>
        </authorList>
    </citation>
    <scope>NUCLEOTIDE SEQUENCE</scope>
    <source>
        <strain evidence="9">PNs007</strain>
    </source>
</reference>
<dbReference type="PANTHER" id="PTHR43711:SF1">
    <property type="entry name" value="HISTIDINE KINASE 1"/>
    <property type="match status" value="1"/>
</dbReference>
<dbReference type="InterPro" id="IPR004358">
    <property type="entry name" value="Sig_transdc_His_kin-like_C"/>
</dbReference>
<proteinExistence type="predicted"/>
<dbReference type="RefSeq" id="WP_275472247.1">
    <property type="nucleotide sequence ID" value="NZ_JAPDSH010000009.1"/>
</dbReference>
<evidence type="ECO:0000259" key="8">
    <source>
        <dbReference type="PROSITE" id="PS50109"/>
    </source>
</evidence>
<evidence type="ECO:0000256" key="4">
    <source>
        <dbReference type="ARBA" id="ARBA00022679"/>
    </source>
</evidence>
<dbReference type="Pfam" id="PF02518">
    <property type="entry name" value="HATPase_c"/>
    <property type="match status" value="1"/>
</dbReference>
<feature type="transmembrane region" description="Helical" evidence="7">
    <location>
        <begin position="37"/>
        <end position="59"/>
    </location>
</feature>
<keyword evidence="4" id="KW-0808">Transferase</keyword>
<evidence type="ECO:0000313" key="9">
    <source>
        <dbReference type="EMBL" id="MDF0480695.1"/>
    </source>
</evidence>
<comment type="caution">
    <text evidence="9">The sequence shown here is derived from an EMBL/GenBank/DDBJ whole genome shotgun (WGS) entry which is preliminary data.</text>
</comment>
<keyword evidence="7" id="KW-1133">Transmembrane helix</keyword>
<keyword evidence="5 9" id="KW-0418">Kinase</keyword>
<name>A0ABT5X3V8_9ENTE</name>
<keyword evidence="3" id="KW-0597">Phosphoprotein</keyword>
<evidence type="ECO:0000256" key="5">
    <source>
        <dbReference type="ARBA" id="ARBA00022777"/>
    </source>
</evidence>
<comment type="catalytic activity">
    <reaction evidence="1">
        <text>ATP + protein L-histidine = ADP + protein N-phospho-L-histidine.</text>
        <dbReference type="EC" id="2.7.13.3"/>
    </reaction>
</comment>
<organism evidence="9 10">
    <name type="scientific">Vagococcus proximus</name>
    <dbReference type="NCBI Taxonomy" id="2991417"/>
    <lineage>
        <taxon>Bacteria</taxon>
        <taxon>Bacillati</taxon>
        <taxon>Bacillota</taxon>
        <taxon>Bacilli</taxon>
        <taxon>Lactobacillales</taxon>
        <taxon>Enterococcaceae</taxon>
        <taxon>Vagococcus</taxon>
    </lineage>
</organism>
<dbReference type="PRINTS" id="PR00344">
    <property type="entry name" value="BCTRLSENSOR"/>
</dbReference>
<gene>
    <name evidence="9" type="ORF">OL233_10425</name>
</gene>
<keyword evidence="7" id="KW-0472">Membrane</keyword>
<dbReference type="SMART" id="SM00387">
    <property type="entry name" value="HATPase_c"/>
    <property type="match status" value="1"/>
</dbReference>
<feature type="domain" description="Histidine kinase" evidence="8">
    <location>
        <begin position="126"/>
        <end position="339"/>
    </location>
</feature>
<evidence type="ECO:0000256" key="6">
    <source>
        <dbReference type="ARBA" id="ARBA00023012"/>
    </source>
</evidence>
<dbReference type="CDD" id="cd00075">
    <property type="entry name" value="HATPase"/>
    <property type="match status" value="1"/>
</dbReference>
<dbReference type="InterPro" id="IPR005467">
    <property type="entry name" value="His_kinase_dom"/>
</dbReference>
<dbReference type="Gene3D" id="1.10.287.130">
    <property type="match status" value="1"/>
</dbReference>
<evidence type="ECO:0000256" key="1">
    <source>
        <dbReference type="ARBA" id="ARBA00000085"/>
    </source>
</evidence>
<evidence type="ECO:0000256" key="7">
    <source>
        <dbReference type="SAM" id="Phobius"/>
    </source>
</evidence>
<keyword evidence="10" id="KW-1185">Reference proteome</keyword>
<dbReference type="Pfam" id="PF00512">
    <property type="entry name" value="HisKA"/>
    <property type="match status" value="1"/>
</dbReference>
<sequence length="339" mass="38609">MKKIRKTIEFLLVLVGIVLLFLLVVYVINLLPFKLEWWGISVLSILVWLGLIMGIGLLFSGPERFFFNSLTKSLFEMGRGNFNIDLSSEKKKMARYGEWVEFLDQIEETSDNLAEMEKLKQSFISNVSHEIRSPLTSISGFAQLAQREENPERRAYYLETIRSECMRLSNLSDSLLKLTELEGTAVLSKSDIDLDDLLEKVKLGFSVQLSEKKINLKLTTEPISYKGDPILFYQIWQNLLGNAIKFSAPDSEIKLSLTGKADSWKIILEDYGQGIPTEKLPYIFERFYKVDDARNSDTEGSGLGLSIVKEIVTLHDNLELDVKSEETKGTVFTLSYPNC</sequence>
<feature type="transmembrane region" description="Helical" evidence="7">
    <location>
        <begin position="12"/>
        <end position="31"/>
    </location>
</feature>
<dbReference type="PANTHER" id="PTHR43711">
    <property type="entry name" value="TWO-COMPONENT HISTIDINE KINASE"/>
    <property type="match status" value="1"/>
</dbReference>
<dbReference type="SMART" id="SM00388">
    <property type="entry name" value="HisKA"/>
    <property type="match status" value="1"/>
</dbReference>
<protein>
    <recommendedName>
        <fullName evidence="2">histidine kinase</fullName>
        <ecNumber evidence="2">2.7.13.3</ecNumber>
    </recommendedName>
</protein>
<dbReference type="Proteomes" id="UP001147148">
    <property type="component" value="Unassembled WGS sequence"/>
</dbReference>
<dbReference type="InterPro" id="IPR003594">
    <property type="entry name" value="HATPase_dom"/>
</dbReference>
<dbReference type="EMBL" id="JAPDSH010000009">
    <property type="protein sequence ID" value="MDF0480695.1"/>
    <property type="molecule type" value="Genomic_DNA"/>
</dbReference>
<dbReference type="InterPro" id="IPR036097">
    <property type="entry name" value="HisK_dim/P_sf"/>
</dbReference>
<keyword evidence="6" id="KW-0902">Two-component regulatory system</keyword>
<dbReference type="CDD" id="cd00082">
    <property type="entry name" value="HisKA"/>
    <property type="match status" value="1"/>
</dbReference>
<dbReference type="InterPro" id="IPR003661">
    <property type="entry name" value="HisK_dim/P_dom"/>
</dbReference>
<keyword evidence="7" id="KW-0812">Transmembrane</keyword>